<dbReference type="Proteomes" id="UP001597343">
    <property type="component" value="Unassembled WGS sequence"/>
</dbReference>
<reference evidence="5" key="1">
    <citation type="journal article" date="2019" name="Int. J. Syst. Evol. Microbiol.">
        <title>The Global Catalogue of Microorganisms (GCM) 10K type strain sequencing project: providing services to taxonomists for standard genome sequencing and annotation.</title>
        <authorList>
            <consortium name="The Broad Institute Genomics Platform"/>
            <consortium name="The Broad Institute Genome Sequencing Center for Infectious Disease"/>
            <person name="Wu L."/>
            <person name="Ma J."/>
        </authorList>
    </citation>
    <scope>NUCLEOTIDE SEQUENCE [LARGE SCALE GENOMIC DNA]</scope>
    <source>
        <strain evidence="5">CGMCC 1.13574</strain>
    </source>
</reference>
<dbReference type="EMBL" id="JBHUIO010000005">
    <property type="protein sequence ID" value="MFD2169542.1"/>
    <property type="molecule type" value="Genomic_DNA"/>
</dbReference>
<dbReference type="Pfam" id="PF00432">
    <property type="entry name" value="Prenyltrans"/>
    <property type="match status" value="1"/>
</dbReference>
<dbReference type="RefSeq" id="WP_386044778.1">
    <property type="nucleotide sequence ID" value="NZ_JBHUIO010000005.1"/>
</dbReference>
<proteinExistence type="predicted"/>
<dbReference type="CDD" id="cd00688">
    <property type="entry name" value="ISOPREN_C2_like"/>
    <property type="match status" value="1"/>
</dbReference>
<comment type="caution">
    <text evidence="4">The sequence shown here is derived from an EMBL/GenBank/DDBJ whole genome shotgun (WGS) entry which is preliminary data.</text>
</comment>
<dbReference type="InterPro" id="IPR001119">
    <property type="entry name" value="SLH_dom"/>
</dbReference>
<dbReference type="SUPFAM" id="SSF48239">
    <property type="entry name" value="Terpenoid cyclases/Protein prenyltransferases"/>
    <property type="match status" value="1"/>
</dbReference>
<feature type="domain" description="SLH" evidence="3">
    <location>
        <begin position="335"/>
        <end position="398"/>
    </location>
</feature>
<evidence type="ECO:0000313" key="5">
    <source>
        <dbReference type="Proteomes" id="UP001597343"/>
    </source>
</evidence>
<keyword evidence="2" id="KW-0732">Signal</keyword>
<dbReference type="InterPro" id="IPR051465">
    <property type="entry name" value="Cell_Envelope_Struct_Comp"/>
</dbReference>
<dbReference type="Pfam" id="PF00395">
    <property type="entry name" value="SLH"/>
    <property type="match status" value="2"/>
</dbReference>
<feature type="signal peptide" evidence="2">
    <location>
        <begin position="1"/>
        <end position="26"/>
    </location>
</feature>
<dbReference type="InterPro" id="IPR008930">
    <property type="entry name" value="Terpenoid_cyclase/PrenylTrfase"/>
</dbReference>
<dbReference type="InterPro" id="IPR001330">
    <property type="entry name" value="Prenyltrans"/>
</dbReference>
<feature type="chain" id="PRO_5045143800" evidence="2">
    <location>
        <begin position="27"/>
        <end position="512"/>
    </location>
</feature>
<accession>A0ABW4ZU41</accession>
<gene>
    <name evidence="4" type="ORF">ACFSOY_06000</name>
</gene>
<dbReference type="PANTHER" id="PTHR43308">
    <property type="entry name" value="OUTER MEMBRANE PROTEIN ALPHA-RELATED"/>
    <property type="match status" value="1"/>
</dbReference>
<evidence type="ECO:0000313" key="4">
    <source>
        <dbReference type="EMBL" id="MFD2169542.1"/>
    </source>
</evidence>
<protein>
    <submittedName>
        <fullName evidence="4">S-layer homology domain-containing protein</fullName>
    </submittedName>
</protein>
<dbReference type="PROSITE" id="PS51272">
    <property type="entry name" value="SLH"/>
    <property type="match status" value="2"/>
</dbReference>
<evidence type="ECO:0000259" key="3">
    <source>
        <dbReference type="PROSITE" id="PS51272"/>
    </source>
</evidence>
<keyword evidence="5" id="KW-1185">Reference proteome</keyword>
<feature type="domain" description="SLH" evidence="3">
    <location>
        <begin position="399"/>
        <end position="460"/>
    </location>
</feature>
<evidence type="ECO:0000256" key="2">
    <source>
        <dbReference type="SAM" id="SignalP"/>
    </source>
</evidence>
<organism evidence="4 5">
    <name type="scientific">Tumebacillus lipolyticus</name>
    <dbReference type="NCBI Taxonomy" id="1280370"/>
    <lineage>
        <taxon>Bacteria</taxon>
        <taxon>Bacillati</taxon>
        <taxon>Bacillota</taxon>
        <taxon>Bacilli</taxon>
        <taxon>Bacillales</taxon>
        <taxon>Alicyclobacillaceae</taxon>
        <taxon>Tumebacillus</taxon>
    </lineage>
</organism>
<keyword evidence="1" id="KW-0677">Repeat</keyword>
<sequence>MLKRKLAKRFTLSAVTLAVMLSPLQAANAATNAELIQQRDGAISYLHSKYKVNNFRYVMDWPALTLYAAGESPTSARWSTSTGQNGVTWREADLKKNLNISDATTDFESTLLGALAAGKNPRAYGRRDLVQAVLSSQQQNGKFADTIYGFGEDLLNSHIYGIIALYAAGVEIPNKQKAIDYLLSKQHADGGFNWSVGMAQSGTDVTAMALIAMKALGLDQADPAVQKALLYLKQNQTELGGFKNEGVENPDSNSIIIEALLMNGIDPSSWKKGSGDVLTNTLSYRNSDGAFAYRKGGDSNVLSTQNVALALSDLVKGKSVYQQLREQYAGKSGAWQPLFADLPYSHPYYEENIKLVNLGVVVGHPDGTYGPNDNVTREQFSTIMVNGLQLQDQLGPKITKFRDVSLDRWSNPYINVAYQKQYIVGRPGNLFDPAGNVTGAEVMAILVRMLGLEGDALARPNQKNWYDGHIQVANEQGLWYPNFDPNKNATRAELSYSFIHYYEAANKKGASY</sequence>
<evidence type="ECO:0000256" key="1">
    <source>
        <dbReference type="ARBA" id="ARBA00022737"/>
    </source>
</evidence>
<dbReference type="Gene3D" id="1.50.10.20">
    <property type="match status" value="2"/>
</dbReference>
<name>A0ABW4ZU41_9BACL</name>